<evidence type="ECO:0000313" key="2">
    <source>
        <dbReference type="EMBL" id="RVD89274.1"/>
    </source>
</evidence>
<sequence length="232" mass="26001">MLGISKTGARIRKAGSSILSLLHEDVSSGHRDVTSEPRYVPSESRNVTSEPQHVPSEPRDAISEPREAVPEPRATAEDTSLFQHSDWYDRQDEDLDLNFAGAKADHWKQWTARLEFTQQGHNLISDKGEMVQDMAIWDTNKDTAELITPEHMFICEEYKNKPGQESKVHDYGVILLPGNPKGGFGFSLKMAEAQNSNMRLPAVNVIGYHPNINEPEFYSGRTLNGIDSIIVL</sequence>
<dbReference type="VEuPathDB" id="FungiDB:DFL_000290"/>
<dbReference type="GeneID" id="93582601"/>
<dbReference type="AlphaFoldDB" id="A0A437ADH9"/>
<protein>
    <submittedName>
        <fullName evidence="2">Uncharacterized protein</fullName>
    </submittedName>
</protein>
<dbReference type="OrthoDB" id="5367135at2759"/>
<feature type="region of interest" description="Disordered" evidence="1">
    <location>
        <begin position="23"/>
        <end position="79"/>
    </location>
</feature>
<comment type="caution">
    <text evidence="2">The sequence shown here is derived from an EMBL/GenBank/DDBJ whole genome shotgun (WGS) entry which is preliminary data.</text>
</comment>
<proteinExistence type="predicted"/>
<dbReference type="RefSeq" id="XP_067494818.1">
    <property type="nucleotide sequence ID" value="XM_067631754.1"/>
</dbReference>
<keyword evidence="3" id="KW-1185">Reference proteome</keyword>
<dbReference type="STRING" id="97331.A0A437ADH9"/>
<dbReference type="EMBL" id="SAEB01000001">
    <property type="protein sequence ID" value="RVD89274.1"/>
    <property type="molecule type" value="Genomic_DNA"/>
</dbReference>
<dbReference type="Proteomes" id="UP000283090">
    <property type="component" value="Unassembled WGS sequence"/>
</dbReference>
<evidence type="ECO:0000256" key="1">
    <source>
        <dbReference type="SAM" id="MobiDB-lite"/>
    </source>
</evidence>
<accession>A0A437ADH9</accession>
<organism evidence="2 3">
    <name type="scientific">Arthrobotrys flagrans</name>
    <name type="common">Nematode-trapping fungus</name>
    <name type="synonym">Trichothecium flagrans</name>
    <dbReference type="NCBI Taxonomy" id="97331"/>
    <lineage>
        <taxon>Eukaryota</taxon>
        <taxon>Fungi</taxon>
        <taxon>Dikarya</taxon>
        <taxon>Ascomycota</taxon>
        <taxon>Pezizomycotina</taxon>
        <taxon>Orbiliomycetes</taxon>
        <taxon>Orbiliales</taxon>
        <taxon>Orbiliaceae</taxon>
        <taxon>Arthrobotrys</taxon>
    </lineage>
</organism>
<evidence type="ECO:0000313" key="3">
    <source>
        <dbReference type="Proteomes" id="UP000283090"/>
    </source>
</evidence>
<reference evidence="2 3" key="1">
    <citation type="submission" date="2019-01" db="EMBL/GenBank/DDBJ databases">
        <title>Intercellular communication is required for trap formation in the nematode-trapping fungus Duddingtonia flagrans.</title>
        <authorList>
            <person name="Youssar L."/>
            <person name="Wernet V."/>
            <person name="Hensel N."/>
            <person name="Hildebrandt H.-G."/>
            <person name="Fischer R."/>
        </authorList>
    </citation>
    <scope>NUCLEOTIDE SEQUENCE [LARGE SCALE GENOMIC DNA]</scope>
    <source>
        <strain evidence="2 3">CBS H-5679</strain>
    </source>
</reference>
<feature type="compositionally biased region" description="Basic and acidic residues" evidence="1">
    <location>
        <begin position="56"/>
        <end position="76"/>
    </location>
</feature>
<name>A0A437ADH9_ARTFL</name>
<feature type="compositionally biased region" description="Basic and acidic residues" evidence="1">
    <location>
        <begin position="23"/>
        <end position="35"/>
    </location>
</feature>
<gene>
    <name evidence="2" type="ORF">DFL_000290</name>
</gene>